<dbReference type="Gene3D" id="3.30.710.10">
    <property type="entry name" value="Potassium Channel Kv1.1, Chain A"/>
    <property type="match status" value="1"/>
</dbReference>
<evidence type="ECO:0008006" key="4">
    <source>
        <dbReference type="Google" id="ProtNLM"/>
    </source>
</evidence>
<dbReference type="PANTHER" id="PTHR47843:SF2">
    <property type="entry name" value="BTB DOMAIN-CONTAINING PROTEIN"/>
    <property type="match status" value="1"/>
</dbReference>
<proteinExistence type="predicted"/>
<organism evidence="2 3">
    <name type="scientific">Periconia digitata</name>
    <dbReference type="NCBI Taxonomy" id="1303443"/>
    <lineage>
        <taxon>Eukaryota</taxon>
        <taxon>Fungi</taxon>
        <taxon>Dikarya</taxon>
        <taxon>Ascomycota</taxon>
        <taxon>Pezizomycotina</taxon>
        <taxon>Dothideomycetes</taxon>
        <taxon>Pleosporomycetidae</taxon>
        <taxon>Pleosporales</taxon>
        <taxon>Massarineae</taxon>
        <taxon>Periconiaceae</taxon>
        <taxon>Periconia</taxon>
    </lineage>
</organism>
<dbReference type="Proteomes" id="UP001152607">
    <property type="component" value="Unassembled WGS sequence"/>
</dbReference>
<reference evidence="2" key="1">
    <citation type="submission" date="2023-01" db="EMBL/GenBank/DDBJ databases">
        <authorList>
            <person name="Van Ghelder C."/>
            <person name="Rancurel C."/>
        </authorList>
    </citation>
    <scope>NUCLEOTIDE SEQUENCE</scope>
    <source>
        <strain evidence="2">CNCM I-4278</strain>
    </source>
</reference>
<dbReference type="InterPro" id="IPR011333">
    <property type="entry name" value="SKP1/BTB/POZ_sf"/>
</dbReference>
<sequence length="277" mass="31509">MASLKAKKTNKKKKKTEWVMPTLSTCRSPPAKAPNSCHDLHDLVTIRVTQGSQIREFLVIRPLLRWHSSYFRVALDPNGHFKESGAKVVEVEDDINAFASMLCWINTGSLDDIAVDAADVTDVNDGGDEYSGDNNDNENEGGNSEKDEEGLMSLLLYKVWVLADKRGLPGLADATIDKLHERLVSIWSLDTRSIVPYTVRNTNPESCLWNFLHDMLMRTKSSAGIAYHVDVHLHDFESSSFLMSILKLKLDRDGNEEWQNLSRLEWAREDRCQWHQH</sequence>
<protein>
    <recommendedName>
        <fullName evidence="4">BTB domain-containing protein</fullName>
    </recommendedName>
</protein>
<feature type="compositionally biased region" description="Acidic residues" evidence="1">
    <location>
        <begin position="125"/>
        <end position="139"/>
    </location>
</feature>
<evidence type="ECO:0000313" key="2">
    <source>
        <dbReference type="EMBL" id="CAI6330623.1"/>
    </source>
</evidence>
<keyword evidence="3" id="KW-1185">Reference proteome</keyword>
<dbReference type="EMBL" id="CAOQHR010000002">
    <property type="protein sequence ID" value="CAI6330623.1"/>
    <property type="molecule type" value="Genomic_DNA"/>
</dbReference>
<feature type="region of interest" description="Disordered" evidence="1">
    <location>
        <begin position="124"/>
        <end position="146"/>
    </location>
</feature>
<dbReference type="PANTHER" id="PTHR47843">
    <property type="entry name" value="BTB DOMAIN-CONTAINING PROTEIN-RELATED"/>
    <property type="match status" value="1"/>
</dbReference>
<comment type="caution">
    <text evidence="2">The sequence shown here is derived from an EMBL/GenBank/DDBJ whole genome shotgun (WGS) entry which is preliminary data.</text>
</comment>
<name>A0A9W4XGN8_9PLEO</name>
<dbReference type="OrthoDB" id="194443at2759"/>
<evidence type="ECO:0000256" key="1">
    <source>
        <dbReference type="SAM" id="MobiDB-lite"/>
    </source>
</evidence>
<accession>A0A9W4XGN8</accession>
<evidence type="ECO:0000313" key="3">
    <source>
        <dbReference type="Proteomes" id="UP001152607"/>
    </source>
</evidence>
<gene>
    <name evidence="2" type="ORF">PDIGIT_LOCUS4272</name>
</gene>
<dbReference type="AlphaFoldDB" id="A0A9W4XGN8"/>